<name>A0A6H5I3H5_9HYME</name>
<evidence type="ECO:0000313" key="2">
    <source>
        <dbReference type="EMBL" id="CAB0029271.1"/>
    </source>
</evidence>
<reference evidence="2 3" key="1">
    <citation type="submission" date="2020-02" db="EMBL/GenBank/DDBJ databases">
        <authorList>
            <person name="Ferguson B K."/>
        </authorList>
    </citation>
    <scope>NUCLEOTIDE SEQUENCE [LARGE SCALE GENOMIC DNA]</scope>
</reference>
<accession>A0A6H5I3H5</accession>
<dbReference type="EMBL" id="CADCXV010000292">
    <property type="protein sequence ID" value="CAB0029271.1"/>
    <property type="molecule type" value="Genomic_DNA"/>
</dbReference>
<sequence>MANTDFARIEAGRSVSRHASSASFLSNQRLHTGGRRRGGGYPRFRPYGRGNRRNANGNAAARRPVNLQRQPPRRSLRNAPRMAPPPLILWRLKDNNYNEEEEPIAGPERSNELKRPRIVGNPSGIILPLNQVDEVSDGEEDDFLENSRDNVVTPVHDVDQAMAGPSAASAPASSDSVAPMDSQRRTPVIRNIVYRSSSSNSIQERQAVRCTYWGSYRLIKPTMSRMVKQ</sequence>
<feature type="region of interest" description="Disordered" evidence="1">
    <location>
        <begin position="13"/>
        <end position="82"/>
    </location>
</feature>
<dbReference type="Proteomes" id="UP000479190">
    <property type="component" value="Unassembled WGS sequence"/>
</dbReference>
<evidence type="ECO:0000313" key="3">
    <source>
        <dbReference type="Proteomes" id="UP000479190"/>
    </source>
</evidence>
<keyword evidence="3" id="KW-1185">Reference proteome</keyword>
<organism evidence="2 3">
    <name type="scientific">Trichogramma brassicae</name>
    <dbReference type="NCBI Taxonomy" id="86971"/>
    <lineage>
        <taxon>Eukaryota</taxon>
        <taxon>Metazoa</taxon>
        <taxon>Ecdysozoa</taxon>
        <taxon>Arthropoda</taxon>
        <taxon>Hexapoda</taxon>
        <taxon>Insecta</taxon>
        <taxon>Pterygota</taxon>
        <taxon>Neoptera</taxon>
        <taxon>Endopterygota</taxon>
        <taxon>Hymenoptera</taxon>
        <taxon>Apocrita</taxon>
        <taxon>Proctotrupomorpha</taxon>
        <taxon>Chalcidoidea</taxon>
        <taxon>Trichogrammatidae</taxon>
        <taxon>Trichogramma</taxon>
    </lineage>
</organism>
<protein>
    <submittedName>
        <fullName evidence="2">Uncharacterized protein</fullName>
    </submittedName>
</protein>
<feature type="non-terminal residue" evidence="2">
    <location>
        <position position="229"/>
    </location>
</feature>
<dbReference type="AlphaFoldDB" id="A0A6H5I3H5"/>
<evidence type="ECO:0000256" key="1">
    <source>
        <dbReference type="SAM" id="MobiDB-lite"/>
    </source>
</evidence>
<feature type="region of interest" description="Disordered" evidence="1">
    <location>
        <begin position="163"/>
        <end position="182"/>
    </location>
</feature>
<feature type="compositionally biased region" description="Low complexity" evidence="1">
    <location>
        <begin position="42"/>
        <end position="63"/>
    </location>
</feature>
<gene>
    <name evidence="2" type="ORF">TBRA_LOCUS1318</name>
</gene>
<feature type="compositionally biased region" description="Polar residues" evidence="1">
    <location>
        <begin position="17"/>
        <end position="30"/>
    </location>
</feature>
<feature type="compositionally biased region" description="Low complexity" evidence="1">
    <location>
        <begin position="163"/>
        <end position="181"/>
    </location>
</feature>
<proteinExistence type="predicted"/>